<evidence type="ECO:0000256" key="1">
    <source>
        <dbReference type="SAM" id="MobiDB-lite"/>
    </source>
</evidence>
<dbReference type="AlphaFoldDB" id="A0AAV2LKC6"/>
<organism evidence="2 3">
    <name type="scientific">Knipowitschia caucasica</name>
    <name type="common">Caucasian dwarf goby</name>
    <name type="synonym">Pomatoschistus caucasicus</name>
    <dbReference type="NCBI Taxonomy" id="637954"/>
    <lineage>
        <taxon>Eukaryota</taxon>
        <taxon>Metazoa</taxon>
        <taxon>Chordata</taxon>
        <taxon>Craniata</taxon>
        <taxon>Vertebrata</taxon>
        <taxon>Euteleostomi</taxon>
        <taxon>Actinopterygii</taxon>
        <taxon>Neopterygii</taxon>
        <taxon>Teleostei</taxon>
        <taxon>Neoteleostei</taxon>
        <taxon>Acanthomorphata</taxon>
        <taxon>Gobiaria</taxon>
        <taxon>Gobiiformes</taxon>
        <taxon>Gobioidei</taxon>
        <taxon>Gobiidae</taxon>
        <taxon>Gobiinae</taxon>
        <taxon>Knipowitschia</taxon>
    </lineage>
</organism>
<gene>
    <name evidence="2" type="ORF">KC01_LOCUS30242</name>
</gene>
<protein>
    <recommendedName>
        <fullName evidence="4">Secreted protein</fullName>
    </recommendedName>
</protein>
<sequence length="102" mass="11441">MFAWGTSALGRRGKPYKGPGFLVFCVFFYGRVVTRTPDAEWRRHPASPRPPRLYVPSESPATAHAHTRTPHTPSKDNIIFTSWRLSSGESTSDHSPTSRVMV</sequence>
<dbReference type="Proteomes" id="UP001497482">
    <property type="component" value="Chromosome 3"/>
</dbReference>
<dbReference type="EMBL" id="OZ035825">
    <property type="protein sequence ID" value="CAL1602476.1"/>
    <property type="molecule type" value="Genomic_DNA"/>
</dbReference>
<reference evidence="2 3" key="1">
    <citation type="submission" date="2024-04" db="EMBL/GenBank/DDBJ databases">
        <authorList>
            <person name="Waldvogel A.-M."/>
            <person name="Schoenle A."/>
        </authorList>
    </citation>
    <scope>NUCLEOTIDE SEQUENCE [LARGE SCALE GENOMIC DNA]</scope>
</reference>
<accession>A0AAV2LKC6</accession>
<feature type="region of interest" description="Disordered" evidence="1">
    <location>
        <begin position="39"/>
        <end position="76"/>
    </location>
</feature>
<keyword evidence="3" id="KW-1185">Reference proteome</keyword>
<proteinExistence type="predicted"/>
<evidence type="ECO:0008006" key="4">
    <source>
        <dbReference type="Google" id="ProtNLM"/>
    </source>
</evidence>
<name>A0AAV2LKC6_KNICA</name>
<evidence type="ECO:0000313" key="2">
    <source>
        <dbReference type="EMBL" id="CAL1602476.1"/>
    </source>
</evidence>
<evidence type="ECO:0000313" key="3">
    <source>
        <dbReference type="Proteomes" id="UP001497482"/>
    </source>
</evidence>